<proteinExistence type="predicted"/>
<dbReference type="InterPro" id="IPR000719">
    <property type="entry name" value="Prot_kinase_dom"/>
</dbReference>
<dbReference type="Proteomes" id="UP001338125">
    <property type="component" value="Unassembled WGS sequence"/>
</dbReference>
<dbReference type="Pfam" id="PF00069">
    <property type="entry name" value="Pkinase"/>
    <property type="match status" value="1"/>
</dbReference>
<name>A0ABR0SH56_9HYPO</name>
<feature type="region of interest" description="Disordered" evidence="1">
    <location>
        <begin position="560"/>
        <end position="581"/>
    </location>
</feature>
<dbReference type="SMART" id="SM00220">
    <property type="entry name" value="S_TKc"/>
    <property type="match status" value="1"/>
</dbReference>
<feature type="compositionally biased region" description="Basic and acidic residues" evidence="1">
    <location>
        <begin position="567"/>
        <end position="581"/>
    </location>
</feature>
<evidence type="ECO:0000259" key="2">
    <source>
        <dbReference type="PROSITE" id="PS50011"/>
    </source>
</evidence>
<organism evidence="3 4">
    <name type="scientific">Cladobotryum mycophilum</name>
    <dbReference type="NCBI Taxonomy" id="491253"/>
    <lineage>
        <taxon>Eukaryota</taxon>
        <taxon>Fungi</taxon>
        <taxon>Dikarya</taxon>
        <taxon>Ascomycota</taxon>
        <taxon>Pezizomycotina</taxon>
        <taxon>Sordariomycetes</taxon>
        <taxon>Hypocreomycetidae</taxon>
        <taxon>Hypocreales</taxon>
        <taxon>Hypocreaceae</taxon>
        <taxon>Cladobotryum</taxon>
    </lineage>
</organism>
<dbReference type="SUPFAM" id="SSF56112">
    <property type="entry name" value="Protein kinase-like (PK-like)"/>
    <property type="match status" value="1"/>
</dbReference>
<keyword evidence="4" id="KW-1185">Reference proteome</keyword>
<evidence type="ECO:0000313" key="3">
    <source>
        <dbReference type="EMBL" id="KAK5991493.1"/>
    </source>
</evidence>
<dbReference type="PANTHER" id="PTHR44167">
    <property type="entry name" value="OVARIAN-SPECIFIC SERINE/THREONINE-PROTEIN KINASE LOK-RELATED"/>
    <property type="match status" value="1"/>
</dbReference>
<reference evidence="3 4" key="1">
    <citation type="submission" date="2024-01" db="EMBL/GenBank/DDBJ databases">
        <title>Complete genome of Cladobotryum mycophilum ATHUM6906.</title>
        <authorList>
            <person name="Christinaki A.C."/>
            <person name="Myridakis A.I."/>
            <person name="Kouvelis V.N."/>
        </authorList>
    </citation>
    <scope>NUCLEOTIDE SEQUENCE [LARGE SCALE GENOMIC DNA]</scope>
    <source>
        <strain evidence="3 4">ATHUM6906</strain>
    </source>
</reference>
<evidence type="ECO:0000256" key="1">
    <source>
        <dbReference type="SAM" id="MobiDB-lite"/>
    </source>
</evidence>
<dbReference type="PANTHER" id="PTHR44167:SF18">
    <property type="entry name" value="PROTEIN KINASE DOMAIN-CONTAINING PROTEIN"/>
    <property type="match status" value="1"/>
</dbReference>
<dbReference type="PROSITE" id="PS50011">
    <property type="entry name" value="PROTEIN_KINASE_DOM"/>
    <property type="match status" value="1"/>
</dbReference>
<dbReference type="Gene3D" id="1.10.510.10">
    <property type="entry name" value="Transferase(Phosphotransferase) domain 1"/>
    <property type="match status" value="1"/>
</dbReference>
<feature type="region of interest" description="Disordered" evidence="1">
    <location>
        <begin position="1"/>
        <end position="28"/>
    </location>
</feature>
<accession>A0ABR0SH56</accession>
<feature type="compositionally biased region" description="Polar residues" evidence="1">
    <location>
        <begin position="10"/>
        <end position="27"/>
    </location>
</feature>
<feature type="domain" description="Protein kinase" evidence="2">
    <location>
        <begin position="276"/>
        <end position="567"/>
    </location>
</feature>
<protein>
    <submittedName>
        <fullName evidence="3">MAP kinase kinase kinase mkh1-like protein</fullName>
    </submittedName>
</protein>
<dbReference type="EMBL" id="JAVFKD010000014">
    <property type="protein sequence ID" value="KAK5991493.1"/>
    <property type="molecule type" value="Genomic_DNA"/>
</dbReference>
<sequence>MDIVDEDGPDSSQRTNPDPTGPSSPASEATLLLTPHNAQAKLCFSEVVDWVVQRTQSNDDLKEQLDNARNHARKFIWFQPDQIRDKDVALLLRQNDSGQSSDGTSSSPASSVAPKGQDDGKYIWSGCYFIDLKYFPQAVTQGWIAGKCNLRRPPDLALSVADCTAYGLRQNHSLVQIHQDSGRACIKKVSDRGVVEIDGEVLPSGQMHVLNKASTFIRFGDLKYELEYTRFAGTESHKINLRDYIEAAHSTTNNIDFNLTPTPSHSNNIKIGQWNFTGSGTIGSGGEGRVSVAMNDAGRIVAMKRVAAARGSQTLHKRQGTLRILTELADAANEDRILRLLEVITDDPVGNNRSADVWFVLYPAVAKTLNNVVDGPLLSASQGTEKTTTIIRSILGALAFLHSHNWIHGDIKPTNIGIKQSDASNISIVLLDLDDAIYAPNGRMAPTPGQSGTVGWLSPERELDGFDATTDVWAVGVMALWLLRGRHPWQFGINPWRSGHEQHRERFHDNFDGIVAFIHRSNLSALGTCILQMIRHPYAHAAECKQRRPTAQQALAILDMENQQDNVRGENSAKRHRPSTD</sequence>
<evidence type="ECO:0000313" key="4">
    <source>
        <dbReference type="Proteomes" id="UP001338125"/>
    </source>
</evidence>
<gene>
    <name evidence="3" type="ORF">PT974_09776</name>
</gene>
<feature type="compositionally biased region" description="Low complexity" evidence="1">
    <location>
        <begin position="96"/>
        <end position="114"/>
    </location>
</feature>
<comment type="caution">
    <text evidence="3">The sequence shown here is derived from an EMBL/GenBank/DDBJ whole genome shotgun (WGS) entry which is preliminary data.</text>
</comment>
<dbReference type="InterPro" id="IPR011009">
    <property type="entry name" value="Kinase-like_dom_sf"/>
</dbReference>
<feature type="region of interest" description="Disordered" evidence="1">
    <location>
        <begin position="96"/>
        <end position="115"/>
    </location>
</feature>